<dbReference type="SUPFAM" id="SSF53474">
    <property type="entry name" value="alpha/beta-Hydrolases"/>
    <property type="match status" value="1"/>
</dbReference>
<dbReference type="Proteomes" id="UP000653644">
    <property type="component" value="Unassembled WGS sequence"/>
</dbReference>
<dbReference type="PANTHER" id="PTHR43798:SF33">
    <property type="entry name" value="HYDROLASE, PUTATIVE (AFU_ORTHOLOGUE AFUA_2G14860)-RELATED"/>
    <property type="match status" value="1"/>
</dbReference>
<dbReference type="RefSeq" id="WP_229917930.1">
    <property type="nucleotide sequence ID" value="NZ_BMVN01000066.1"/>
</dbReference>
<sequence length="200" mass="21497">MDTTHIDTHVFGDPAGELHGTADDVRPPLLLLYGLTFDRRHWGPFLAQLPAGRRVLAVDLPGHGASPQSTSYAPDDVAAAVHRAVTAAGLDTPIVVGHSIGGLLATVYAAGHPVRGVVNIDQPLLPGPFGELLRQNEELLRGPEYLRLWERLTAGMGIDSLTPAARDLVRTATTPRQDLFLGYWHDLLSRSVGGRDPRAS</sequence>
<accession>A0ABQ3DCG0</accession>
<organism evidence="2 3">
    <name type="scientific">Streptomyces canarius</name>
    <dbReference type="NCBI Taxonomy" id="285453"/>
    <lineage>
        <taxon>Bacteria</taxon>
        <taxon>Bacillati</taxon>
        <taxon>Actinomycetota</taxon>
        <taxon>Actinomycetes</taxon>
        <taxon>Kitasatosporales</taxon>
        <taxon>Streptomycetaceae</taxon>
        <taxon>Streptomyces</taxon>
    </lineage>
</organism>
<comment type="caution">
    <text evidence="2">The sequence shown here is derived from an EMBL/GenBank/DDBJ whole genome shotgun (WGS) entry which is preliminary data.</text>
</comment>
<evidence type="ECO:0000313" key="2">
    <source>
        <dbReference type="EMBL" id="GHA68743.1"/>
    </source>
</evidence>
<dbReference type="EMBL" id="BMVN01000066">
    <property type="protein sequence ID" value="GHA68743.1"/>
    <property type="molecule type" value="Genomic_DNA"/>
</dbReference>
<feature type="domain" description="AB hydrolase-1" evidence="1">
    <location>
        <begin position="27"/>
        <end position="135"/>
    </location>
</feature>
<dbReference type="PRINTS" id="PR00111">
    <property type="entry name" value="ABHYDROLASE"/>
</dbReference>
<dbReference type="PANTHER" id="PTHR43798">
    <property type="entry name" value="MONOACYLGLYCEROL LIPASE"/>
    <property type="match status" value="1"/>
</dbReference>
<keyword evidence="3" id="KW-1185">Reference proteome</keyword>
<dbReference type="InterPro" id="IPR000073">
    <property type="entry name" value="AB_hydrolase_1"/>
</dbReference>
<dbReference type="Pfam" id="PF00561">
    <property type="entry name" value="Abhydrolase_1"/>
    <property type="match status" value="1"/>
</dbReference>
<evidence type="ECO:0000259" key="1">
    <source>
        <dbReference type="Pfam" id="PF00561"/>
    </source>
</evidence>
<dbReference type="InterPro" id="IPR050266">
    <property type="entry name" value="AB_hydrolase_sf"/>
</dbReference>
<proteinExistence type="predicted"/>
<evidence type="ECO:0000313" key="3">
    <source>
        <dbReference type="Proteomes" id="UP000653644"/>
    </source>
</evidence>
<protein>
    <recommendedName>
        <fullName evidence="1">AB hydrolase-1 domain-containing protein</fullName>
    </recommendedName>
</protein>
<dbReference type="Gene3D" id="3.40.50.1820">
    <property type="entry name" value="alpha/beta hydrolase"/>
    <property type="match status" value="1"/>
</dbReference>
<dbReference type="InterPro" id="IPR029058">
    <property type="entry name" value="AB_hydrolase_fold"/>
</dbReference>
<gene>
    <name evidence="2" type="ORF">GCM10010345_85470</name>
</gene>
<reference evidence="3" key="1">
    <citation type="journal article" date="2019" name="Int. J. Syst. Evol. Microbiol.">
        <title>The Global Catalogue of Microorganisms (GCM) 10K type strain sequencing project: providing services to taxonomists for standard genome sequencing and annotation.</title>
        <authorList>
            <consortium name="The Broad Institute Genomics Platform"/>
            <consortium name="The Broad Institute Genome Sequencing Center for Infectious Disease"/>
            <person name="Wu L."/>
            <person name="Ma J."/>
        </authorList>
    </citation>
    <scope>NUCLEOTIDE SEQUENCE [LARGE SCALE GENOMIC DNA]</scope>
    <source>
        <strain evidence="3">JCM 4733</strain>
    </source>
</reference>
<name>A0ABQ3DCG0_9ACTN</name>